<dbReference type="PaxDb" id="3055-EDO99030"/>
<feature type="region of interest" description="Disordered" evidence="1">
    <location>
        <begin position="184"/>
        <end position="214"/>
    </location>
</feature>
<dbReference type="ExpressionAtlas" id="A0A2K3CXB9">
    <property type="expression patterns" value="differential"/>
</dbReference>
<gene>
    <name evidence="2" type="ORF">CHLRE_14g612250v5</name>
</gene>
<feature type="region of interest" description="Disordered" evidence="1">
    <location>
        <begin position="273"/>
        <end position="333"/>
    </location>
</feature>
<dbReference type="AlphaFoldDB" id="A0A2K3CXB9"/>
<dbReference type="KEGG" id="cre:CHLRE_14g612250v5"/>
<dbReference type="STRING" id="3055.A0A2K3CXB9"/>
<dbReference type="RefSeq" id="XP_001698976.2">
    <property type="nucleotide sequence ID" value="XM_001698924.2"/>
</dbReference>
<feature type="region of interest" description="Disordered" evidence="1">
    <location>
        <begin position="1"/>
        <end position="42"/>
    </location>
</feature>
<dbReference type="OMA" id="GDAWCGN"/>
<evidence type="ECO:0000313" key="2">
    <source>
        <dbReference type="EMBL" id="PNW72932.1"/>
    </source>
</evidence>
<sequence length="421" mass="46180">MSERPHQSGPRSWAEDCNQYRTTRGSKSYSTLEDAGRVPERYSRTNYVPFLAERHPLYSYNDLGEDGKGKVRLDPATQADRFSRHGWGDVSLLKQEGLAGQPHPRSSEAGPTRSGRLRPGSPRGADGRNGLYGVLQMTEAGGTDSWVGHPQIDPTKGKRAVAPPPDPKGRRDLFDVLHARSPGMPADDSWLGHQKIDPARGKAHPPGPEQSRGRRDLTELFTMNILHDPRRLELLQKGADKHGDAWCGNILIDPARGKKPVEDVAAAGQNLHGATFKPLPAGTPLPDAPRRHTRPAPAPASDAYAAEVIRGEAAGDDWGPRTKRSVPDMPKPNAFDGRTDLYAHMQYRPLSNGEQGKYAKAFDDRGTRGRRQLHTPGDADPAKEALLTWKPEMRVGQFVKNGGLAQENRVRGHTLRATAGR</sequence>
<organism evidence="2 3">
    <name type="scientific">Chlamydomonas reinhardtii</name>
    <name type="common">Chlamydomonas smithii</name>
    <dbReference type="NCBI Taxonomy" id="3055"/>
    <lineage>
        <taxon>Eukaryota</taxon>
        <taxon>Viridiplantae</taxon>
        <taxon>Chlorophyta</taxon>
        <taxon>core chlorophytes</taxon>
        <taxon>Chlorophyceae</taxon>
        <taxon>CS clade</taxon>
        <taxon>Chlamydomonadales</taxon>
        <taxon>Chlamydomonadaceae</taxon>
        <taxon>Chlamydomonas</taxon>
    </lineage>
</organism>
<proteinExistence type="predicted"/>
<feature type="compositionally biased region" description="Low complexity" evidence="1">
    <location>
        <begin position="110"/>
        <end position="124"/>
    </location>
</feature>
<dbReference type="Proteomes" id="UP000006906">
    <property type="component" value="Chromosome 14"/>
</dbReference>
<feature type="region of interest" description="Disordered" evidence="1">
    <location>
        <begin position="354"/>
        <end position="383"/>
    </location>
</feature>
<feature type="region of interest" description="Disordered" evidence="1">
    <location>
        <begin position="59"/>
        <end position="169"/>
    </location>
</feature>
<dbReference type="EMDB" id="EMD-25361"/>
<accession>A0A2K3CXB9</accession>
<reference evidence="2 3" key="1">
    <citation type="journal article" date="2007" name="Science">
        <title>The Chlamydomonas genome reveals the evolution of key animal and plant functions.</title>
        <authorList>
            <person name="Merchant S.S."/>
            <person name="Prochnik S.E."/>
            <person name="Vallon O."/>
            <person name="Harris E.H."/>
            <person name="Karpowicz S.J."/>
            <person name="Witman G.B."/>
            <person name="Terry A."/>
            <person name="Salamov A."/>
            <person name="Fritz-Laylin L.K."/>
            <person name="Marechal-Drouard L."/>
            <person name="Marshall W.F."/>
            <person name="Qu L.H."/>
            <person name="Nelson D.R."/>
            <person name="Sanderfoot A.A."/>
            <person name="Spalding M.H."/>
            <person name="Kapitonov V.V."/>
            <person name="Ren Q."/>
            <person name="Ferris P."/>
            <person name="Lindquist E."/>
            <person name="Shapiro H."/>
            <person name="Lucas S.M."/>
            <person name="Grimwood J."/>
            <person name="Schmutz J."/>
            <person name="Cardol P."/>
            <person name="Cerutti H."/>
            <person name="Chanfreau G."/>
            <person name="Chen C.L."/>
            <person name="Cognat V."/>
            <person name="Croft M.T."/>
            <person name="Dent R."/>
            <person name="Dutcher S."/>
            <person name="Fernandez E."/>
            <person name="Fukuzawa H."/>
            <person name="Gonzalez-Ballester D."/>
            <person name="Gonzalez-Halphen D."/>
            <person name="Hallmann A."/>
            <person name="Hanikenne M."/>
            <person name="Hippler M."/>
            <person name="Inwood W."/>
            <person name="Jabbari K."/>
            <person name="Kalanon M."/>
            <person name="Kuras R."/>
            <person name="Lefebvre P.A."/>
            <person name="Lemaire S.D."/>
            <person name="Lobanov A.V."/>
            <person name="Lohr M."/>
            <person name="Manuell A."/>
            <person name="Meier I."/>
            <person name="Mets L."/>
            <person name="Mittag M."/>
            <person name="Mittelmeier T."/>
            <person name="Moroney J.V."/>
            <person name="Moseley J."/>
            <person name="Napoli C."/>
            <person name="Nedelcu A.M."/>
            <person name="Niyogi K."/>
            <person name="Novoselov S.V."/>
            <person name="Paulsen I.T."/>
            <person name="Pazour G."/>
            <person name="Purton S."/>
            <person name="Ral J.P."/>
            <person name="Riano-Pachon D.M."/>
            <person name="Riekhof W."/>
            <person name="Rymarquis L."/>
            <person name="Schroda M."/>
            <person name="Stern D."/>
            <person name="Umen J."/>
            <person name="Willows R."/>
            <person name="Wilson N."/>
            <person name="Zimmer S.L."/>
            <person name="Allmer J."/>
            <person name="Balk J."/>
            <person name="Bisova K."/>
            <person name="Chen C.J."/>
            <person name="Elias M."/>
            <person name="Gendler K."/>
            <person name="Hauser C."/>
            <person name="Lamb M.R."/>
            <person name="Ledford H."/>
            <person name="Long J.C."/>
            <person name="Minagawa J."/>
            <person name="Page M.D."/>
            <person name="Pan J."/>
            <person name="Pootakham W."/>
            <person name="Roje S."/>
            <person name="Rose A."/>
            <person name="Stahlberg E."/>
            <person name="Terauchi A.M."/>
            <person name="Yang P."/>
            <person name="Ball S."/>
            <person name="Bowler C."/>
            <person name="Dieckmann C.L."/>
            <person name="Gladyshev V.N."/>
            <person name="Green P."/>
            <person name="Jorgensen R."/>
            <person name="Mayfield S."/>
            <person name="Mueller-Roeber B."/>
            <person name="Rajamani S."/>
            <person name="Sayre R.T."/>
            <person name="Brokstein P."/>
            <person name="Dubchak I."/>
            <person name="Goodstein D."/>
            <person name="Hornick L."/>
            <person name="Huang Y.W."/>
            <person name="Jhaveri J."/>
            <person name="Luo Y."/>
            <person name="Martinez D."/>
            <person name="Ngau W.C."/>
            <person name="Otillar B."/>
            <person name="Poliakov A."/>
            <person name="Porter A."/>
            <person name="Szajkowski L."/>
            <person name="Werner G."/>
            <person name="Zhou K."/>
            <person name="Grigoriev I.V."/>
            <person name="Rokhsar D.S."/>
            <person name="Grossman A.R."/>
        </authorList>
    </citation>
    <scope>NUCLEOTIDE SEQUENCE [LARGE SCALE GENOMIC DNA]</scope>
    <source>
        <strain evidence="3">CC-503</strain>
    </source>
</reference>
<feature type="compositionally biased region" description="Polar residues" evidence="1">
    <location>
        <begin position="19"/>
        <end position="31"/>
    </location>
</feature>
<evidence type="ECO:0000256" key="1">
    <source>
        <dbReference type="SAM" id="MobiDB-lite"/>
    </source>
</evidence>
<dbReference type="GeneID" id="5724529"/>
<keyword evidence="3" id="KW-1185">Reference proteome</keyword>
<dbReference type="OrthoDB" id="525699at2759"/>
<dbReference type="Gramene" id="PNW72932">
    <property type="protein sequence ID" value="PNW72932"/>
    <property type="gene ID" value="CHLRE_14g612250v5"/>
</dbReference>
<protein>
    <submittedName>
        <fullName evidence="2">Uncharacterized protein</fullName>
    </submittedName>
</protein>
<evidence type="ECO:0000313" key="3">
    <source>
        <dbReference type="Proteomes" id="UP000006906"/>
    </source>
</evidence>
<dbReference type="EMBL" id="CM008975">
    <property type="protein sequence ID" value="PNW72932.1"/>
    <property type="molecule type" value="Genomic_DNA"/>
</dbReference>
<dbReference type="InParanoid" id="A0A2K3CXB9"/>
<name>A0A2K3CXB9_CHLRE</name>